<feature type="domain" description="Fimbrial-type adhesion" evidence="2">
    <location>
        <begin position="34"/>
        <end position="169"/>
    </location>
</feature>
<sequence length="169" mass="17763">MKNGLLSVRFAVARMLTLMVVALSSAQVSATNMEFSGTLIDPPPCVVNGGSMIDVAFGKNLGVNKIDGINYTQVVPYRVICDGTNTSLDLGLTIVSVSVTSFDPAAIQTNIPDLGIRLLKDGAPFALNTRISYDSNNPPVLQAVPVQAVGATLSEGDFEATATLLVDYQ</sequence>
<dbReference type="EMBL" id="CWJL01000001">
    <property type="protein sequence ID" value="CRY63594.1"/>
    <property type="molecule type" value="Genomic_DNA"/>
</dbReference>
<evidence type="ECO:0000313" key="6">
    <source>
        <dbReference type="Proteomes" id="UP000045840"/>
    </source>
</evidence>
<dbReference type="InterPro" id="IPR036937">
    <property type="entry name" value="Adhesion_dom_fimbrial_sf"/>
</dbReference>
<feature type="signal peptide" evidence="1">
    <location>
        <begin position="1"/>
        <end position="30"/>
    </location>
</feature>
<dbReference type="Proteomes" id="UP000044625">
    <property type="component" value="Unassembled WGS sequence"/>
</dbReference>
<evidence type="ECO:0000313" key="5">
    <source>
        <dbReference type="Proteomes" id="UP000044625"/>
    </source>
</evidence>
<dbReference type="AlphaFoldDB" id="A0A0T9Q990"/>
<dbReference type="InterPro" id="IPR000259">
    <property type="entry name" value="Adhesion_dom_fimbrial"/>
</dbReference>
<accession>A0A0T9Q990</accession>
<evidence type="ECO:0000313" key="4">
    <source>
        <dbReference type="EMBL" id="CRY63594.1"/>
    </source>
</evidence>
<dbReference type="InterPro" id="IPR008966">
    <property type="entry name" value="Adhesion_dom_sf"/>
</dbReference>
<dbReference type="SUPFAM" id="SSF49401">
    <property type="entry name" value="Bacterial adhesins"/>
    <property type="match status" value="1"/>
</dbReference>
<evidence type="ECO:0000313" key="3">
    <source>
        <dbReference type="EMBL" id="CNI01113.1"/>
    </source>
</evidence>
<evidence type="ECO:0000256" key="1">
    <source>
        <dbReference type="SAM" id="SignalP"/>
    </source>
</evidence>
<dbReference type="Pfam" id="PF00419">
    <property type="entry name" value="Fimbrial"/>
    <property type="match status" value="1"/>
</dbReference>
<dbReference type="PANTHER" id="PTHR33420">
    <property type="entry name" value="FIMBRIAL SUBUNIT ELFA-RELATED"/>
    <property type="match status" value="1"/>
</dbReference>
<name>A0A0T9Q990_9GAMM</name>
<dbReference type="GO" id="GO:0043709">
    <property type="term" value="P:cell adhesion involved in single-species biofilm formation"/>
    <property type="evidence" value="ECO:0007669"/>
    <property type="project" value="TreeGrafter"/>
</dbReference>
<feature type="chain" id="PRO_5006695226" evidence="1">
    <location>
        <begin position="31"/>
        <end position="169"/>
    </location>
</feature>
<keyword evidence="5" id="KW-1185">Reference proteome</keyword>
<dbReference type="Gene3D" id="2.60.40.1090">
    <property type="entry name" value="Fimbrial-type adhesion domain"/>
    <property type="match status" value="1"/>
</dbReference>
<keyword evidence="1" id="KW-0732">Signal</keyword>
<reference evidence="3" key="1">
    <citation type="submission" date="2015-03" db="EMBL/GenBank/DDBJ databases">
        <authorList>
            <person name="Murphy D."/>
        </authorList>
    </citation>
    <scope>NUCLEOTIDE SEQUENCE [LARGE SCALE GENOMIC DNA]</scope>
    <source>
        <strain evidence="3">A125KOH2</strain>
    </source>
</reference>
<dbReference type="Proteomes" id="UP000045840">
    <property type="component" value="Unassembled WGS sequence"/>
</dbReference>
<dbReference type="EMBL" id="CQAZ01000024">
    <property type="protein sequence ID" value="CNI01113.1"/>
    <property type="molecule type" value="Genomic_DNA"/>
</dbReference>
<dbReference type="STRING" id="1288385.ERS137968_00310"/>
<protein>
    <submittedName>
        <fullName evidence="3">Minor pili exported protein</fullName>
    </submittedName>
</protein>
<dbReference type="InterPro" id="IPR050263">
    <property type="entry name" value="Bact_Fimbrial_Adh_Pro"/>
</dbReference>
<dbReference type="GO" id="GO:0009289">
    <property type="term" value="C:pilus"/>
    <property type="evidence" value="ECO:0007669"/>
    <property type="project" value="InterPro"/>
</dbReference>
<reference evidence="6" key="3">
    <citation type="submission" date="2015-03" db="EMBL/GenBank/DDBJ databases">
        <authorList>
            <consortium name="Pathogen Informatics"/>
        </authorList>
    </citation>
    <scope>NUCLEOTIDE SEQUENCE [LARGE SCALE GENOMIC DNA]</scope>
    <source>
        <strain evidence="6">A125KOH2</strain>
    </source>
</reference>
<organism evidence="3 6">
    <name type="scientific">Yersinia pekkanenii</name>
    <dbReference type="NCBI Taxonomy" id="1288385"/>
    <lineage>
        <taxon>Bacteria</taxon>
        <taxon>Pseudomonadati</taxon>
        <taxon>Pseudomonadota</taxon>
        <taxon>Gammaproteobacteria</taxon>
        <taxon>Enterobacterales</taxon>
        <taxon>Yersiniaceae</taxon>
        <taxon>Yersinia</taxon>
    </lineage>
</organism>
<evidence type="ECO:0000259" key="2">
    <source>
        <dbReference type="Pfam" id="PF00419"/>
    </source>
</evidence>
<dbReference type="OrthoDB" id="7007417at2"/>
<proteinExistence type="predicted"/>
<gene>
    <name evidence="3" type="primary">mrfG</name>
    <name evidence="3" type="ORF">ERS008529_02795</name>
    <name evidence="4" type="ORF">ERS137968_00310</name>
</gene>
<reference evidence="4 5" key="2">
    <citation type="submission" date="2015-03" db="EMBL/GenBank/DDBJ databases">
        <authorList>
            <consortium name="Pathogen Informatics"/>
            <person name="Murphy D."/>
        </authorList>
    </citation>
    <scope>NUCLEOTIDE SEQUENCE [LARGE SCALE GENOMIC DNA]</scope>
    <source>
        <strain evidence="4">Type strain: CIP110230</strain>
        <strain evidence="5">type strain: CIP110230</strain>
    </source>
</reference>
<dbReference type="PANTHER" id="PTHR33420:SF33">
    <property type="entry name" value="MINOR FIMBRIAL SUBUNIT"/>
    <property type="match status" value="1"/>
</dbReference>